<dbReference type="AlphaFoldDB" id="J7SCV6"/>
<evidence type="ECO:0000256" key="1">
    <source>
        <dbReference type="SAM" id="MobiDB-lite"/>
    </source>
</evidence>
<reference evidence="2 3" key="1">
    <citation type="journal article" date="2012" name="Appl. Environ. Microbiol.">
        <title>Short-read sequencing for genomic analysis of the brown rot fungus Fibroporia radiculosa.</title>
        <authorList>
            <person name="Tang J.D."/>
            <person name="Perkins A.D."/>
            <person name="Sonstegard T.S."/>
            <person name="Schroeder S.G."/>
            <person name="Burgess S.C."/>
            <person name="Diehl S.V."/>
        </authorList>
    </citation>
    <scope>NUCLEOTIDE SEQUENCE [LARGE SCALE GENOMIC DNA]</scope>
    <source>
        <strain evidence="2 3">TFFH 294</strain>
    </source>
</reference>
<gene>
    <name evidence="2" type="ORF">FIBRA_09262</name>
</gene>
<dbReference type="EMBL" id="HE797582">
    <property type="protein sequence ID" value="CCM06948.1"/>
    <property type="molecule type" value="Genomic_DNA"/>
</dbReference>
<feature type="region of interest" description="Disordered" evidence="1">
    <location>
        <begin position="1"/>
        <end position="37"/>
    </location>
</feature>
<dbReference type="GeneID" id="24101848"/>
<dbReference type="InParanoid" id="J7SCV6"/>
<proteinExistence type="predicted"/>
<keyword evidence="3" id="KW-1185">Reference proteome</keyword>
<accession>J7SCV6</accession>
<organism evidence="2 3">
    <name type="scientific">Fibroporia radiculosa</name>
    <dbReference type="NCBI Taxonomy" id="599839"/>
    <lineage>
        <taxon>Eukaryota</taxon>
        <taxon>Fungi</taxon>
        <taxon>Dikarya</taxon>
        <taxon>Basidiomycota</taxon>
        <taxon>Agaricomycotina</taxon>
        <taxon>Agaricomycetes</taxon>
        <taxon>Polyporales</taxon>
        <taxon>Fibroporiaceae</taxon>
        <taxon>Fibroporia</taxon>
    </lineage>
</organism>
<evidence type="ECO:0000313" key="3">
    <source>
        <dbReference type="Proteomes" id="UP000006352"/>
    </source>
</evidence>
<sequence>MRGRSKSSQTACDKGKKRAMKSPLTSPRVAKRAKSLVDPSISDPAVRTVSNHSALKAVRLE</sequence>
<feature type="compositionally biased region" description="Polar residues" evidence="1">
    <location>
        <begin position="1"/>
        <end position="11"/>
    </location>
</feature>
<evidence type="ECO:0000313" key="2">
    <source>
        <dbReference type="EMBL" id="CCM06948.1"/>
    </source>
</evidence>
<name>J7SCV6_9APHY</name>
<dbReference type="HOGENOM" id="CLU_2922644_0_0_1"/>
<dbReference type="RefSeq" id="XP_012176969.1">
    <property type="nucleotide sequence ID" value="XM_012321579.1"/>
</dbReference>
<protein>
    <submittedName>
        <fullName evidence="2">Uncharacterized protein</fullName>
    </submittedName>
</protein>
<dbReference type="Proteomes" id="UP000006352">
    <property type="component" value="Unassembled WGS sequence"/>
</dbReference>